<evidence type="ECO:0000256" key="1">
    <source>
        <dbReference type="SAM" id="SignalP"/>
    </source>
</evidence>
<keyword evidence="1" id="KW-0732">Signal</keyword>
<organism evidence="2 3">
    <name type="scientific">Pseudokineococcus basanitobsidens</name>
    <dbReference type="NCBI Taxonomy" id="1926649"/>
    <lineage>
        <taxon>Bacteria</taxon>
        <taxon>Bacillati</taxon>
        <taxon>Actinomycetota</taxon>
        <taxon>Actinomycetes</taxon>
        <taxon>Kineosporiales</taxon>
        <taxon>Kineosporiaceae</taxon>
        <taxon>Pseudokineococcus</taxon>
    </lineage>
</organism>
<protein>
    <recommendedName>
        <fullName evidence="4">Rieske domain-containing protein</fullName>
    </recommendedName>
</protein>
<evidence type="ECO:0000313" key="3">
    <source>
        <dbReference type="Proteomes" id="UP001387100"/>
    </source>
</evidence>
<dbReference type="EMBL" id="JBBIAA010000028">
    <property type="protein sequence ID" value="MEJ5946640.1"/>
    <property type="molecule type" value="Genomic_DNA"/>
</dbReference>
<evidence type="ECO:0000313" key="2">
    <source>
        <dbReference type="EMBL" id="MEJ5946640.1"/>
    </source>
</evidence>
<dbReference type="PROSITE" id="PS51257">
    <property type="entry name" value="PROKAR_LIPOPROTEIN"/>
    <property type="match status" value="1"/>
</dbReference>
<proteinExistence type="predicted"/>
<dbReference type="Proteomes" id="UP001387100">
    <property type="component" value="Unassembled WGS sequence"/>
</dbReference>
<feature type="chain" id="PRO_5046985216" description="Rieske domain-containing protein" evidence="1">
    <location>
        <begin position="32"/>
        <end position="117"/>
    </location>
</feature>
<comment type="caution">
    <text evidence="2">The sequence shown here is derived from an EMBL/GenBank/DDBJ whole genome shotgun (WGS) entry which is preliminary data.</text>
</comment>
<keyword evidence="3" id="KW-1185">Reference proteome</keyword>
<evidence type="ECO:0008006" key="4">
    <source>
        <dbReference type="Google" id="ProtNLM"/>
    </source>
</evidence>
<dbReference type="RefSeq" id="WP_339576022.1">
    <property type="nucleotide sequence ID" value="NZ_JBBIAA010000028.1"/>
</dbReference>
<name>A0ABU8RNJ5_9ACTN</name>
<reference evidence="2 3" key="1">
    <citation type="journal article" date="2017" name="Int. J. Syst. Evol. Microbiol.">
        <title>Pseudokineococcus basanitobsidens sp. nov., isolated from volcanic rock.</title>
        <authorList>
            <person name="Lee D.W."/>
            <person name="Park M.Y."/>
            <person name="Kim J.J."/>
            <person name="Kim B.S."/>
        </authorList>
    </citation>
    <scope>NUCLEOTIDE SEQUENCE [LARGE SCALE GENOMIC DNA]</scope>
    <source>
        <strain evidence="2 3">DSM 103726</strain>
    </source>
</reference>
<sequence>MSARRAASTSVARRAGLAAVLVAAGATGVVAGCAHPGTVAVTDETGGVVSVRSADDVVDDVPPDGGTVWTSHDCLPAPLVVTRSGGAETVVDAPLCPGQELLVEEGSVSVVASSAGS</sequence>
<gene>
    <name evidence="2" type="ORF">WDZ17_15180</name>
</gene>
<feature type="signal peptide" evidence="1">
    <location>
        <begin position="1"/>
        <end position="31"/>
    </location>
</feature>
<accession>A0ABU8RNJ5</accession>